<dbReference type="InterPro" id="IPR057232">
    <property type="entry name" value="DUF7910"/>
</dbReference>
<dbReference type="AlphaFoldDB" id="A0A833VHF7"/>
<accession>A0A833VHF7</accession>
<evidence type="ECO:0008006" key="10">
    <source>
        <dbReference type="Google" id="ProtNLM"/>
    </source>
</evidence>
<evidence type="ECO:0000313" key="9">
    <source>
        <dbReference type="Proteomes" id="UP000623129"/>
    </source>
</evidence>
<name>A0A833VHF7_9POAL</name>
<dbReference type="SUPFAM" id="SSF50405">
    <property type="entry name" value="Actin-crosslinking proteins"/>
    <property type="match status" value="1"/>
</dbReference>
<evidence type="ECO:0000256" key="5">
    <source>
        <dbReference type="SAM" id="SignalP"/>
    </source>
</evidence>
<feature type="chain" id="PRO_5033024363" description="Mannan endo-1,4-beta-mannosidase" evidence="5">
    <location>
        <begin position="26"/>
        <end position="471"/>
    </location>
</feature>
<dbReference type="GO" id="GO:0000272">
    <property type="term" value="P:polysaccharide catabolic process"/>
    <property type="evidence" value="ECO:0007669"/>
    <property type="project" value="InterPro"/>
</dbReference>
<dbReference type="PROSITE" id="PS00659">
    <property type="entry name" value="GLYCOSYL_HYDROL_F5"/>
    <property type="match status" value="1"/>
</dbReference>
<organism evidence="8 9">
    <name type="scientific">Carex littledalei</name>
    <dbReference type="NCBI Taxonomy" id="544730"/>
    <lineage>
        <taxon>Eukaryota</taxon>
        <taxon>Viridiplantae</taxon>
        <taxon>Streptophyta</taxon>
        <taxon>Embryophyta</taxon>
        <taxon>Tracheophyta</taxon>
        <taxon>Spermatophyta</taxon>
        <taxon>Magnoliopsida</taxon>
        <taxon>Liliopsida</taxon>
        <taxon>Poales</taxon>
        <taxon>Cyperaceae</taxon>
        <taxon>Cyperoideae</taxon>
        <taxon>Cariceae</taxon>
        <taxon>Carex</taxon>
        <taxon>Carex subgen. Euthyceras</taxon>
    </lineage>
</organism>
<comment type="similarity">
    <text evidence="1 4">Belongs to the glycosyl hydrolase 5 (cellulase A) family.</text>
</comment>
<dbReference type="Gene3D" id="3.20.20.80">
    <property type="entry name" value="Glycosidases"/>
    <property type="match status" value="1"/>
</dbReference>
<dbReference type="SUPFAM" id="SSF51445">
    <property type="entry name" value="(Trans)glycosidases"/>
    <property type="match status" value="1"/>
</dbReference>
<evidence type="ECO:0000313" key="8">
    <source>
        <dbReference type="EMBL" id="KAF3326415.1"/>
    </source>
</evidence>
<feature type="signal peptide" evidence="5">
    <location>
        <begin position="1"/>
        <end position="25"/>
    </location>
</feature>
<dbReference type="Proteomes" id="UP000623129">
    <property type="component" value="Unassembled WGS sequence"/>
</dbReference>
<dbReference type="EMBL" id="SWLB01000018">
    <property type="protein sequence ID" value="KAF3326415.1"/>
    <property type="molecule type" value="Genomic_DNA"/>
</dbReference>
<sequence>MGGKYLSQWLLLMLICSCLVSLSSCRRPARLLSSSSMGSLNVKAVNLGGWLVTEGWIFPSLFDGIVNKDMLDGTQIQLKSVTQQMYLSAETGGGTIIVANRTSASGWETFKLWRINESTFNFRVFNWQFVGLSSDGNQVVATAASPGKTETFQIVRNLTASRVRIRAPNGSFLQAKTAVSVTADYTEESTSWGDDDPSVFEMTMVGQLQGEFQITNGYGTEAATPILRNHWSTYIVEDDFRFIANNGLNAVRIPVGWWIASDPNPPKPFVGGSLQALDNAFTWAEKYNLGVIVDLHAAPGSQNGYEHSASRDGSQEWGTTDENIAQTINVIDFLASSSFYGFDKQQSFSNCRYAKRSGLLAIELINEPLAPKATLDSLKKYYQAGYNVVRKYTSNAYVIMSNRLSASSTELLQFASGFQKSVLDVHYYNLFSSEFTTMTVQQNIDYVNNNRSTDISTVSIANGPLVFVGKS</sequence>
<dbReference type="PROSITE" id="PS51257">
    <property type="entry name" value="PROKAR_LIPOPROTEIN"/>
    <property type="match status" value="1"/>
</dbReference>
<feature type="domain" description="DUF7910" evidence="7">
    <location>
        <begin position="67"/>
        <end position="205"/>
    </location>
</feature>
<evidence type="ECO:0000259" key="7">
    <source>
        <dbReference type="Pfam" id="PF25490"/>
    </source>
</evidence>
<keyword evidence="9" id="KW-1185">Reference proteome</keyword>
<dbReference type="OrthoDB" id="62120at2759"/>
<dbReference type="Gene3D" id="2.80.10.50">
    <property type="match status" value="1"/>
</dbReference>
<dbReference type="PANTHER" id="PTHR10551:SF14">
    <property type="entry name" value="CELLULASE CONTAINING PROTEIN, EXPRESSED"/>
    <property type="match status" value="1"/>
</dbReference>
<dbReference type="CDD" id="cd00257">
    <property type="entry name" value="beta-trefoil_FSCN-like"/>
    <property type="match status" value="1"/>
</dbReference>
<reference evidence="8" key="1">
    <citation type="submission" date="2020-01" db="EMBL/GenBank/DDBJ databases">
        <title>Genome sequence of Kobresia littledalei, the first chromosome-level genome in the family Cyperaceae.</title>
        <authorList>
            <person name="Qu G."/>
        </authorList>
    </citation>
    <scope>NUCLEOTIDE SEQUENCE</scope>
    <source>
        <strain evidence="8">C.B.Clarke</strain>
        <tissue evidence="8">Leaf</tissue>
    </source>
</reference>
<evidence type="ECO:0000256" key="3">
    <source>
        <dbReference type="ARBA" id="ARBA00023295"/>
    </source>
</evidence>
<dbReference type="InterPro" id="IPR001547">
    <property type="entry name" value="Glyco_hydro_5"/>
</dbReference>
<proteinExistence type="inferred from homology"/>
<dbReference type="GO" id="GO:0051017">
    <property type="term" value="P:actin filament bundle assembly"/>
    <property type="evidence" value="ECO:0007669"/>
    <property type="project" value="TreeGrafter"/>
</dbReference>
<dbReference type="FunFam" id="2.80.10.50:FF:000056">
    <property type="entry name" value="Glucan 1,3-beta-glucosidase A"/>
    <property type="match status" value="1"/>
</dbReference>
<evidence type="ECO:0000256" key="1">
    <source>
        <dbReference type="ARBA" id="ARBA00005641"/>
    </source>
</evidence>
<dbReference type="GO" id="GO:0016477">
    <property type="term" value="P:cell migration"/>
    <property type="evidence" value="ECO:0007669"/>
    <property type="project" value="TreeGrafter"/>
</dbReference>
<comment type="caution">
    <text evidence="8">The sequence shown here is derived from an EMBL/GenBank/DDBJ whole genome shotgun (WGS) entry which is preliminary data.</text>
</comment>
<evidence type="ECO:0000256" key="2">
    <source>
        <dbReference type="ARBA" id="ARBA00022801"/>
    </source>
</evidence>
<dbReference type="InterPro" id="IPR017853">
    <property type="entry name" value="GH"/>
</dbReference>
<keyword evidence="2 4" id="KW-0378">Hydrolase</keyword>
<dbReference type="InterPro" id="IPR010431">
    <property type="entry name" value="Fascin"/>
</dbReference>
<dbReference type="GO" id="GO:0004553">
    <property type="term" value="F:hydrolase activity, hydrolyzing O-glycosyl compounds"/>
    <property type="evidence" value="ECO:0007669"/>
    <property type="project" value="InterPro"/>
</dbReference>
<evidence type="ECO:0000256" key="4">
    <source>
        <dbReference type="RuleBase" id="RU361153"/>
    </source>
</evidence>
<dbReference type="InterPro" id="IPR008999">
    <property type="entry name" value="Actin-crosslinking"/>
</dbReference>
<dbReference type="GO" id="GO:0015629">
    <property type="term" value="C:actin cytoskeleton"/>
    <property type="evidence" value="ECO:0007669"/>
    <property type="project" value="TreeGrafter"/>
</dbReference>
<dbReference type="Pfam" id="PF00150">
    <property type="entry name" value="Cellulase"/>
    <property type="match status" value="1"/>
</dbReference>
<dbReference type="PANTHER" id="PTHR10551">
    <property type="entry name" value="FASCIN"/>
    <property type="match status" value="1"/>
</dbReference>
<dbReference type="InterPro" id="IPR018087">
    <property type="entry name" value="Glyco_hydro_5_CS"/>
</dbReference>
<protein>
    <recommendedName>
        <fullName evidence="10">Mannan endo-1,4-beta-mannosidase</fullName>
    </recommendedName>
</protein>
<dbReference type="GO" id="GO:0051015">
    <property type="term" value="F:actin filament binding"/>
    <property type="evidence" value="ECO:0007669"/>
    <property type="project" value="InterPro"/>
</dbReference>
<evidence type="ECO:0000259" key="6">
    <source>
        <dbReference type="Pfam" id="PF00150"/>
    </source>
</evidence>
<gene>
    <name evidence="8" type="ORF">FCM35_KLT08045</name>
</gene>
<keyword evidence="3 4" id="KW-0326">Glycosidase</keyword>
<keyword evidence="5" id="KW-0732">Signal</keyword>
<dbReference type="GO" id="GO:0005737">
    <property type="term" value="C:cytoplasm"/>
    <property type="evidence" value="ECO:0007669"/>
    <property type="project" value="TreeGrafter"/>
</dbReference>
<dbReference type="GO" id="GO:0007163">
    <property type="term" value="P:establishment or maintenance of cell polarity"/>
    <property type="evidence" value="ECO:0007669"/>
    <property type="project" value="TreeGrafter"/>
</dbReference>
<dbReference type="Pfam" id="PF25490">
    <property type="entry name" value="DUF7910"/>
    <property type="match status" value="1"/>
</dbReference>
<feature type="domain" description="Glycoside hydrolase family 5" evidence="6">
    <location>
        <begin position="219"/>
        <end position="469"/>
    </location>
</feature>